<dbReference type="PIRSF" id="PIRSF003230">
    <property type="entry name" value="YbgC"/>
    <property type="match status" value="1"/>
</dbReference>
<evidence type="ECO:0000313" key="5">
    <source>
        <dbReference type="Proteomes" id="UP000649151"/>
    </source>
</evidence>
<evidence type="ECO:0000256" key="1">
    <source>
        <dbReference type="ARBA" id="ARBA00005953"/>
    </source>
</evidence>
<protein>
    <submittedName>
        <fullName evidence="4">Acyl-CoA thioesterase</fullName>
    </submittedName>
</protein>
<dbReference type="InterPro" id="IPR029069">
    <property type="entry name" value="HotDog_dom_sf"/>
</dbReference>
<keyword evidence="5" id="KW-1185">Reference proteome</keyword>
<organism evidence="4 5">
    <name type="scientific">Clostridium facile</name>
    <dbReference type="NCBI Taxonomy" id="2763035"/>
    <lineage>
        <taxon>Bacteria</taxon>
        <taxon>Bacillati</taxon>
        <taxon>Bacillota</taxon>
        <taxon>Clostridia</taxon>
        <taxon>Eubacteriales</taxon>
        <taxon>Clostridiaceae</taxon>
        <taxon>Clostridium</taxon>
    </lineage>
</organism>
<dbReference type="PANTHER" id="PTHR31793">
    <property type="entry name" value="4-HYDROXYBENZOYL-COA THIOESTERASE FAMILY MEMBER"/>
    <property type="match status" value="1"/>
</dbReference>
<keyword evidence="2" id="KW-0378">Hydrolase</keyword>
<evidence type="ECO:0000259" key="3">
    <source>
        <dbReference type="Pfam" id="PF03061"/>
    </source>
</evidence>
<dbReference type="EMBL" id="JACOQK010000001">
    <property type="protein sequence ID" value="MBC5786531.1"/>
    <property type="molecule type" value="Genomic_DNA"/>
</dbReference>
<evidence type="ECO:0000313" key="4">
    <source>
        <dbReference type="EMBL" id="MBC5786531.1"/>
    </source>
</evidence>
<dbReference type="Proteomes" id="UP000649151">
    <property type="component" value="Unassembled WGS sequence"/>
</dbReference>
<dbReference type="PANTHER" id="PTHR31793:SF27">
    <property type="entry name" value="NOVEL THIOESTERASE SUPERFAMILY DOMAIN AND SAPOSIN A-TYPE DOMAIN CONTAINING PROTEIN (0610012H03RIK)"/>
    <property type="match status" value="1"/>
</dbReference>
<dbReference type="InterPro" id="IPR006684">
    <property type="entry name" value="YbgC/YbaW"/>
</dbReference>
<gene>
    <name evidence="4" type="ORF">H8Z77_00630</name>
</gene>
<dbReference type="Gene3D" id="3.10.129.10">
    <property type="entry name" value="Hotdog Thioesterase"/>
    <property type="match status" value="1"/>
</dbReference>
<dbReference type="RefSeq" id="WP_186995837.1">
    <property type="nucleotide sequence ID" value="NZ_JACOQK010000001.1"/>
</dbReference>
<sequence length="139" mass="15967">MVSKTKIIARYAETDQMGIIHHSVYPVWYEAARTDFIKQAGMTYSEMEQAGVMLPLLELGCTYKSSAYYEDELTICTRVTKLTPSRIEFGYEVYRNGEEKPINFGFTKHAWTTTSLKPINMKKHFPEILAIAQKAAEQE</sequence>
<proteinExistence type="inferred from homology"/>
<dbReference type="InterPro" id="IPR006683">
    <property type="entry name" value="Thioestr_dom"/>
</dbReference>
<reference evidence="4 5" key="1">
    <citation type="submission" date="2020-08" db="EMBL/GenBank/DDBJ databases">
        <title>Genome public.</title>
        <authorList>
            <person name="Liu C."/>
            <person name="Sun Q."/>
        </authorList>
    </citation>
    <scope>NUCLEOTIDE SEQUENCE [LARGE SCALE GENOMIC DNA]</scope>
    <source>
        <strain evidence="4 5">NSJ-27</strain>
    </source>
</reference>
<comment type="similarity">
    <text evidence="1">Belongs to the 4-hydroxybenzoyl-CoA thioesterase family.</text>
</comment>
<accession>A0ABR7IN46</accession>
<dbReference type="SUPFAM" id="SSF54637">
    <property type="entry name" value="Thioesterase/thiol ester dehydrase-isomerase"/>
    <property type="match status" value="1"/>
</dbReference>
<dbReference type="Pfam" id="PF03061">
    <property type="entry name" value="4HBT"/>
    <property type="match status" value="1"/>
</dbReference>
<evidence type="ECO:0000256" key="2">
    <source>
        <dbReference type="ARBA" id="ARBA00022801"/>
    </source>
</evidence>
<dbReference type="InterPro" id="IPR050563">
    <property type="entry name" value="4-hydroxybenzoyl-CoA_TE"/>
</dbReference>
<feature type="domain" description="Thioesterase" evidence="3">
    <location>
        <begin position="17"/>
        <end position="100"/>
    </location>
</feature>
<comment type="caution">
    <text evidence="4">The sequence shown here is derived from an EMBL/GenBank/DDBJ whole genome shotgun (WGS) entry which is preliminary data.</text>
</comment>
<dbReference type="NCBIfam" id="TIGR00051">
    <property type="entry name" value="YbgC/FadM family acyl-CoA thioesterase"/>
    <property type="match status" value="1"/>
</dbReference>
<name>A0ABR7IN46_9CLOT</name>
<dbReference type="CDD" id="cd00586">
    <property type="entry name" value="4HBT"/>
    <property type="match status" value="1"/>
</dbReference>